<protein>
    <submittedName>
        <fullName evidence="1">Phage exclusion protein Lit family protein</fullName>
    </submittedName>
</protein>
<organism evidence="1 2">
    <name type="scientific">Methylobacterium marchantiae</name>
    <dbReference type="NCBI Taxonomy" id="600331"/>
    <lineage>
        <taxon>Bacteria</taxon>
        <taxon>Pseudomonadati</taxon>
        <taxon>Pseudomonadota</taxon>
        <taxon>Alphaproteobacteria</taxon>
        <taxon>Hyphomicrobiales</taxon>
        <taxon>Methylobacteriaceae</taxon>
        <taxon>Methylobacterium</taxon>
    </lineage>
</organism>
<evidence type="ECO:0000313" key="1">
    <source>
        <dbReference type="EMBL" id="MFD1303669.1"/>
    </source>
</evidence>
<sequence length="309" mass="34661">MDVSAAVDTLFSGAVPEREAELKAQWGLAQDRVRLLDRDGFMLGFVPGTETIQVNEIALRQIWLTGYAAWRATQAYNYALTVLAFENLDFDPVSWGEVPAQAERDGAFDRVYDKVRGLSGILSLADFDWPSDVPFPAEGMKLPDPEEKATFDLVCMAGTYVFAHEIRHALFDAGGDAPHDIIEEERACDAWALSLMLDGAVKYEQEHHPNRPGWVRAKRILGVIIAQLTILVVTPRDLWDASEDHPPVRERLRAVLDAAKDPVPDWFWVSVASMLTAFARRLSTLGEPRDFPPSHRDLAYDLCDRLRSV</sequence>
<proteinExistence type="predicted"/>
<dbReference type="EMBL" id="JBHTND010000035">
    <property type="protein sequence ID" value="MFD1303669.1"/>
    <property type="molecule type" value="Genomic_DNA"/>
</dbReference>
<dbReference type="Proteomes" id="UP001597176">
    <property type="component" value="Unassembled WGS sequence"/>
</dbReference>
<gene>
    <name evidence="1" type="ORF">ACFQ4G_19050</name>
</gene>
<keyword evidence="2" id="KW-1185">Reference proteome</keyword>
<evidence type="ECO:0000313" key="2">
    <source>
        <dbReference type="Proteomes" id="UP001597176"/>
    </source>
</evidence>
<name>A0ABW3X4U4_9HYPH</name>
<dbReference type="RefSeq" id="WP_238209246.1">
    <property type="nucleotide sequence ID" value="NZ_JBHTND010000035.1"/>
</dbReference>
<accession>A0ABW3X4U4</accession>
<reference evidence="2" key="1">
    <citation type="journal article" date="2019" name="Int. J. Syst. Evol. Microbiol.">
        <title>The Global Catalogue of Microorganisms (GCM) 10K type strain sequencing project: providing services to taxonomists for standard genome sequencing and annotation.</title>
        <authorList>
            <consortium name="The Broad Institute Genomics Platform"/>
            <consortium name="The Broad Institute Genome Sequencing Center for Infectious Disease"/>
            <person name="Wu L."/>
            <person name="Ma J."/>
        </authorList>
    </citation>
    <scope>NUCLEOTIDE SEQUENCE [LARGE SCALE GENOMIC DNA]</scope>
    <source>
        <strain evidence="2">CCUG 56108</strain>
    </source>
</reference>
<comment type="caution">
    <text evidence="1">The sequence shown here is derived from an EMBL/GenBank/DDBJ whole genome shotgun (WGS) entry which is preliminary data.</text>
</comment>